<dbReference type="InterPro" id="IPR027417">
    <property type="entry name" value="P-loop_NTPase"/>
</dbReference>
<dbReference type="InterPro" id="IPR001270">
    <property type="entry name" value="ClpA/B"/>
</dbReference>
<evidence type="ECO:0000256" key="4">
    <source>
        <dbReference type="ARBA" id="ARBA00022705"/>
    </source>
</evidence>
<dbReference type="InterPro" id="IPR003593">
    <property type="entry name" value="AAA+_ATPase"/>
</dbReference>
<evidence type="ECO:0000256" key="7">
    <source>
        <dbReference type="ARBA" id="ARBA00022833"/>
    </source>
</evidence>
<reference evidence="14 15" key="1">
    <citation type="journal article" date="2017" name="Water Res.">
        <title>Discovery and metagenomic analysis of an anammox bacterial enrichment related to Candidatus "Brocadia caroliniensis" in a full-scale glycerol-fed nitritation-denitritation separate centrate treatment process.</title>
        <authorList>
            <person name="Park H."/>
            <person name="Brotto A.C."/>
            <person name="van Loosdrecht M.C."/>
            <person name="Chandran K."/>
        </authorList>
    </citation>
    <scope>NUCLEOTIDE SEQUENCE [LARGE SCALE GENOMIC DNA]</scope>
    <source>
        <strain evidence="14">26THWARD</strain>
    </source>
</reference>
<dbReference type="InterPro" id="IPR008921">
    <property type="entry name" value="DNA_pol3_clamp-load_cplx_C"/>
</dbReference>
<keyword evidence="6 11" id="KW-0547">Nucleotide-binding</keyword>
<keyword evidence="2 11" id="KW-0808">Transferase</keyword>
<dbReference type="FunFam" id="3.40.50.300:FF:000014">
    <property type="entry name" value="DNA polymerase III subunit gamma/tau"/>
    <property type="match status" value="1"/>
</dbReference>
<keyword evidence="5" id="KW-0479">Metal-binding</keyword>
<evidence type="ECO:0000256" key="8">
    <source>
        <dbReference type="ARBA" id="ARBA00022840"/>
    </source>
</evidence>
<evidence type="ECO:0000256" key="3">
    <source>
        <dbReference type="ARBA" id="ARBA00022695"/>
    </source>
</evidence>
<dbReference type="EC" id="2.7.7.7" evidence="11"/>
<dbReference type="SUPFAM" id="SSF48019">
    <property type="entry name" value="post-AAA+ oligomerization domain-like"/>
    <property type="match status" value="1"/>
</dbReference>
<dbReference type="Gene3D" id="1.10.8.60">
    <property type="match status" value="1"/>
</dbReference>
<dbReference type="CDD" id="cd00009">
    <property type="entry name" value="AAA"/>
    <property type="match status" value="1"/>
</dbReference>
<feature type="domain" description="AAA+ ATPase" evidence="13">
    <location>
        <begin position="37"/>
        <end position="179"/>
    </location>
</feature>
<feature type="region of interest" description="Disordered" evidence="12">
    <location>
        <begin position="510"/>
        <end position="538"/>
    </location>
</feature>
<dbReference type="InterPro" id="IPR045085">
    <property type="entry name" value="HLD_clamp_pol_III_gamma_tau"/>
</dbReference>
<sequence>MSYVVLARRYRPQTFEDVVGQEPIVTTLRNAIRSNRVAHAYLLAGPRGVGKTSMARILSKALNCKHGPTETPCNACDICRCISEGNDIDVLEIDGASNRGIDEVRNIRQNVSYAPSRSRYKIYIIDEVHMLTREAFNALLKTLEEPPSHVKFIFATTAVNRLPETVQSRCQRFDFRNISIQDIEKRLSYICRTEGVQVEDAAIHTIARYARGGLRDSQSVLDQVLSFCKDRISSEDINFVLGCIDEDKILGLFDSFVKQDTASALRLVNEILSEGKTSGECIDQVLSCVRELLIFSSCGQEAKWIEFNASLIQKYGNSFNRDTLMYMVQIFSDARMRTTDSLLQRLLLEMAVIKVCRMESVGSLYDIVERVAAIEDRFVDISCEPVKKKEESISSQAPISRQVVSEPAIEKYSTQPTTSNDYENGEGVHDKKSVWEKILLSIQSKKKSTWALLREGQLIEFKDGEITIEFPGKCSFHKEKLDRIEEKKLIEQCAQEVMQDNVRLKLVVSKNGNPEKSKTTVSPVRNSSDRQPVDVQHSEPAVQKTLDLFGGHVVKVNKGG</sequence>
<evidence type="ECO:0000259" key="13">
    <source>
        <dbReference type="SMART" id="SM00382"/>
    </source>
</evidence>
<dbReference type="Gene3D" id="1.20.272.10">
    <property type="match status" value="1"/>
</dbReference>
<comment type="catalytic activity">
    <reaction evidence="10 11">
        <text>DNA(n) + a 2'-deoxyribonucleoside 5'-triphosphate = DNA(n+1) + diphosphate</text>
        <dbReference type="Rhea" id="RHEA:22508"/>
        <dbReference type="Rhea" id="RHEA-COMP:17339"/>
        <dbReference type="Rhea" id="RHEA-COMP:17340"/>
        <dbReference type="ChEBI" id="CHEBI:33019"/>
        <dbReference type="ChEBI" id="CHEBI:61560"/>
        <dbReference type="ChEBI" id="CHEBI:173112"/>
        <dbReference type="EC" id="2.7.7.7"/>
    </reaction>
</comment>
<evidence type="ECO:0000256" key="11">
    <source>
        <dbReference type="RuleBase" id="RU364063"/>
    </source>
</evidence>
<dbReference type="EMBL" id="AYTS01000139">
    <property type="protein sequence ID" value="OOP55510.1"/>
    <property type="molecule type" value="Genomic_DNA"/>
</dbReference>
<dbReference type="CDD" id="cd18137">
    <property type="entry name" value="HLD_clamp_pol_III_gamma_tau"/>
    <property type="match status" value="1"/>
</dbReference>
<comment type="function">
    <text evidence="11">DNA polymerase III is a complex, multichain enzyme responsible for most of the replicative synthesis in bacteria. This DNA polymerase also exhibits 3' to 5' exonuclease activity.</text>
</comment>
<evidence type="ECO:0000256" key="12">
    <source>
        <dbReference type="SAM" id="MobiDB-lite"/>
    </source>
</evidence>
<comment type="subunit">
    <text evidence="11">DNA polymerase III contains a core (composed of alpha, epsilon and theta chains) that associates with a tau subunit. This core dimerizes to form the POLIII' complex. PolIII' associates with the gamma complex (composed of gamma, delta, delta', psi and chi chains) and with the beta chain to form the complete DNA polymerase III complex.</text>
</comment>
<dbReference type="AlphaFoldDB" id="A0A1V4AQZ2"/>
<evidence type="ECO:0000313" key="14">
    <source>
        <dbReference type="EMBL" id="OOP55510.1"/>
    </source>
</evidence>
<evidence type="ECO:0000256" key="9">
    <source>
        <dbReference type="ARBA" id="ARBA00022932"/>
    </source>
</evidence>
<dbReference type="SMART" id="SM00382">
    <property type="entry name" value="AAA"/>
    <property type="match status" value="1"/>
</dbReference>
<dbReference type="Gene3D" id="3.40.50.300">
    <property type="entry name" value="P-loop containing nucleotide triphosphate hydrolases"/>
    <property type="match status" value="1"/>
</dbReference>
<dbReference type="InterPro" id="IPR050238">
    <property type="entry name" value="DNA_Rep/Repair_Clamp_Loader"/>
</dbReference>
<evidence type="ECO:0000256" key="1">
    <source>
        <dbReference type="ARBA" id="ARBA00006360"/>
    </source>
</evidence>
<name>A0A1V4AQZ2_9BACT</name>
<dbReference type="GO" id="GO:0003677">
    <property type="term" value="F:DNA binding"/>
    <property type="evidence" value="ECO:0007669"/>
    <property type="project" value="InterPro"/>
</dbReference>
<evidence type="ECO:0000313" key="15">
    <source>
        <dbReference type="Proteomes" id="UP000189681"/>
    </source>
</evidence>
<organism evidence="14 15">
    <name type="scientific">Candidatus Brocadia carolinensis</name>
    <dbReference type="NCBI Taxonomy" id="1004156"/>
    <lineage>
        <taxon>Bacteria</taxon>
        <taxon>Pseudomonadati</taxon>
        <taxon>Planctomycetota</taxon>
        <taxon>Candidatus Brocadiia</taxon>
        <taxon>Candidatus Brocadiales</taxon>
        <taxon>Candidatus Brocadiaceae</taxon>
        <taxon>Candidatus Brocadia</taxon>
    </lineage>
</organism>
<evidence type="ECO:0000256" key="2">
    <source>
        <dbReference type="ARBA" id="ARBA00022679"/>
    </source>
</evidence>
<dbReference type="InterPro" id="IPR012763">
    <property type="entry name" value="DNA_pol_III_sug/sutau_N"/>
</dbReference>
<dbReference type="NCBIfam" id="NF004046">
    <property type="entry name" value="PRK05563.1"/>
    <property type="match status" value="1"/>
</dbReference>
<dbReference type="SUPFAM" id="SSF52540">
    <property type="entry name" value="P-loop containing nucleoside triphosphate hydrolases"/>
    <property type="match status" value="1"/>
</dbReference>
<protein>
    <recommendedName>
        <fullName evidence="11">DNA polymerase III subunit gamma/tau</fullName>
        <ecNumber evidence="11">2.7.7.7</ecNumber>
    </recommendedName>
</protein>
<keyword evidence="7" id="KW-0862">Zinc</keyword>
<dbReference type="Pfam" id="PF22608">
    <property type="entry name" value="DNAX_ATPase_lid"/>
    <property type="match status" value="1"/>
</dbReference>
<proteinExistence type="inferred from homology"/>
<evidence type="ECO:0000256" key="10">
    <source>
        <dbReference type="ARBA" id="ARBA00049244"/>
    </source>
</evidence>
<dbReference type="PRINTS" id="PR00300">
    <property type="entry name" value="CLPPROTEASEA"/>
</dbReference>
<dbReference type="Pfam" id="PF13177">
    <property type="entry name" value="DNA_pol3_delta2"/>
    <property type="match status" value="1"/>
</dbReference>
<gene>
    <name evidence="11" type="primary">dnaX</name>
    <name evidence="14" type="ORF">AYP45_14340</name>
</gene>
<keyword evidence="4 11" id="KW-0235">DNA replication</keyword>
<keyword evidence="3 11" id="KW-0548">Nucleotidyltransferase</keyword>
<dbReference type="NCBIfam" id="TIGR02397">
    <property type="entry name" value="dnaX_nterm"/>
    <property type="match status" value="1"/>
</dbReference>
<keyword evidence="9 11" id="KW-0239">DNA-directed DNA polymerase</keyword>
<dbReference type="InterPro" id="IPR022754">
    <property type="entry name" value="DNA_pol_III_gamma-3"/>
</dbReference>
<dbReference type="Pfam" id="PF12169">
    <property type="entry name" value="DNA_pol3_gamma3"/>
    <property type="match status" value="1"/>
</dbReference>
<dbReference type="FunFam" id="1.10.8.60:FF:000013">
    <property type="entry name" value="DNA polymerase III subunit gamma/tau"/>
    <property type="match status" value="1"/>
</dbReference>
<accession>A0A1V4AQZ2</accession>
<keyword evidence="8 11" id="KW-0067">ATP-binding</keyword>
<dbReference type="GO" id="GO:0009360">
    <property type="term" value="C:DNA polymerase III complex"/>
    <property type="evidence" value="ECO:0007669"/>
    <property type="project" value="InterPro"/>
</dbReference>
<comment type="similarity">
    <text evidence="1 11">Belongs to the DnaX/STICHEL family.</text>
</comment>
<comment type="caution">
    <text evidence="14">The sequence shown here is derived from an EMBL/GenBank/DDBJ whole genome shotgun (WGS) entry which is preliminary data.</text>
</comment>
<dbReference type="PANTHER" id="PTHR11669">
    <property type="entry name" value="REPLICATION FACTOR C / DNA POLYMERASE III GAMMA-TAU SUBUNIT"/>
    <property type="match status" value="1"/>
</dbReference>
<dbReference type="Proteomes" id="UP000189681">
    <property type="component" value="Unassembled WGS sequence"/>
</dbReference>
<evidence type="ECO:0000256" key="6">
    <source>
        <dbReference type="ARBA" id="ARBA00022741"/>
    </source>
</evidence>
<dbReference type="PANTHER" id="PTHR11669:SF0">
    <property type="entry name" value="PROTEIN STICHEL-LIKE 2"/>
    <property type="match status" value="1"/>
</dbReference>
<dbReference type="GO" id="GO:0003887">
    <property type="term" value="F:DNA-directed DNA polymerase activity"/>
    <property type="evidence" value="ECO:0007669"/>
    <property type="project" value="UniProtKB-KW"/>
</dbReference>
<dbReference type="GO" id="GO:0005524">
    <property type="term" value="F:ATP binding"/>
    <property type="evidence" value="ECO:0007669"/>
    <property type="project" value="UniProtKB-KW"/>
</dbReference>
<dbReference type="InterPro" id="IPR048448">
    <property type="entry name" value="DnaX-like_C"/>
</dbReference>
<dbReference type="GO" id="GO:0046872">
    <property type="term" value="F:metal ion binding"/>
    <property type="evidence" value="ECO:0007669"/>
    <property type="project" value="UniProtKB-KW"/>
</dbReference>
<dbReference type="GO" id="GO:0006261">
    <property type="term" value="P:DNA-templated DNA replication"/>
    <property type="evidence" value="ECO:0007669"/>
    <property type="project" value="TreeGrafter"/>
</dbReference>
<evidence type="ECO:0000256" key="5">
    <source>
        <dbReference type="ARBA" id="ARBA00022723"/>
    </source>
</evidence>
<dbReference type="STRING" id="1004156.AYP45_14340"/>
<dbReference type="Pfam" id="PF20964">
    <property type="entry name" value="DnaX_C"/>
    <property type="match status" value="1"/>
</dbReference>